<feature type="transmembrane region" description="Helical" evidence="1">
    <location>
        <begin position="276"/>
        <end position="295"/>
    </location>
</feature>
<comment type="caution">
    <text evidence="2">The sequence shown here is derived from an EMBL/GenBank/DDBJ whole genome shotgun (WGS) entry which is preliminary data.</text>
</comment>
<dbReference type="RefSeq" id="WP_063281990.1">
    <property type="nucleotide sequence ID" value="NZ_LIYF01000027.1"/>
</dbReference>
<feature type="transmembrane region" description="Helical" evidence="1">
    <location>
        <begin position="369"/>
        <end position="389"/>
    </location>
</feature>
<dbReference type="PATRIC" id="fig|1359.32.peg.1842"/>
<gene>
    <name evidence="2" type="ORF">AB996_1658</name>
</gene>
<evidence type="ECO:0000313" key="2">
    <source>
        <dbReference type="EMBL" id="KZK05777.1"/>
    </source>
</evidence>
<proteinExistence type="predicted"/>
<protein>
    <submittedName>
        <fullName evidence="2">Putative membrane protein</fullName>
    </submittedName>
</protein>
<feature type="transmembrane region" description="Helical" evidence="1">
    <location>
        <begin position="438"/>
        <end position="464"/>
    </location>
</feature>
<feature type="transmembrane region" description="Helical" evidence="1">
    <location>
        <begin position="409"/>
        <end position="426"/>
    </location>
</feature>
<feature type="transmembrane region" description="Helical" evidence="1">
    <location>
        <begin position="136"/>
        <end position="163"/>
    </location>
</feature>
<evidence type="ECO:0000256" key="1">
    <source>
        <dbReference type="SAM" id="Phobius"/>
    </source>
</evidence>
<dbReference type="AlphaFoldDB" id="A0A166J930"/>
<dbReference type="Pfam" id="PF09913">
    <property type="entry name" value="DUF2142"/>
    <property type="match status" value="1"/>
</dbReference>
<organism evidence="2 3">
    <name type="scientific">Lactococcus lactis subsp. cremoris</name>
    <name type="common">Streptococcus cremoris</name>
    <dbReference type="NCBI Taxonomy" id="1359"/>
    <lineage>
        <taxon>Bacteria</taxon>
        <taxon>Bacillati</taxon>
        <taxon>Bacillota</taxon>
        <taxon>Bacilli</taxon>
        <taxon>Lactobacillales</taxon>
        <taxon>Streptococcaceae</taxon>
        <taxon>Lactococcus</taxon>
    </lineage>
</organism>
<reference evidence="2 3" key="1">
    <citation type="submission" date="2015-08" db="EMBL/GenBank/DDBJ databases">
        <title>Draft Genome Sequences of 11 Lactococcus lactis subspecies cremoris strains.</title>
        <authorList>
            <person name="Wels M."/>
            <person name="Backus L."/>
            <person name="Boekhorst J."/>
            <person name="Dijkstra A."/>
            <person name="Beerthuizen M."/>
            <person name="Siezen R."/>
            <person name="Bachmann H."/>
            <person name="Van Hijum S."/>
        </authorList>
    </citation>
    <scope>NUCLEOTIDE SEQUENCE [LARGE SCALE GENOMIC DNA]</scope>
    <source>
        <strain evidence="2 3">KW10</strain>
    </source>
</reference>
<dbReference type="EMBL" id="LIYF01000027">
    <property type="protein sequence ID" value="KZK05777.1"/>
    <property type="molecule type" value="Genomic_DNA"/>
</dbReference>
<keyword evidence="1" id="KW-0812">Transmembrane</keyword>
<feature type="transmembrane region" description="Helical" evidence="1">
    <location>
        <begin position="338"/>
        <end position="357"/>
    </location>
</feature>
<feature type="transmembrane region" description="Helical" evidence="1">
    <location>
        <begin position="170"/>
        <end position="187"/>
    </location>
</feature>
<dbReference type="InterPro" id="IPR018674">
    <property type="entry name" value="DUF2142_membrane"/>
</dbReference>
<keyword evidence="1" id="KW-0472">Membrane</keyword>
<feature type="transmembrane region" description="Helical" evidence="1">
    <location>
        <begin position="193"/>
        <end position="210"/>
    </location>
</feature>
<feature type="transmembrane region" description="Helical" evidence="1">
    <location>
        <begin position="21"/>
        <end position="43"/>
    </location>
</feature>
<sequence length="465" mass="52665">MKKRTEKKITSPSIGERKNNLHKIYLIVSVVLGMILAIGMPLFNEPDGQYHYVVSSYMSGLSNDISVYNEKEIGTGIDQQVVSYQQGNYFNTYYLTKIEEMPMSKQPRAGIIPNIKSYNFWGHIIPALGIWIGHKIYPSIGVMVVTARIISVFISSILMFLIIKFSKKGKLVFATLALSPVVLNSFASLSYDSLSFILVAWFMAIVINSLVEQRMRWWRWGELALASGAIYFGAKTNFKVLLLLIPLLVVIYIFPKSYKRISLGFNNIWKNKKWRLLFSVGLLAIIASVAAYLLILHSGLLYSAYRFIINYVVNLRDYLSVSSVFYNLLGSPYPNINYTPAWVSMIWFIVLFVALLSEDKFIRGKLIPVISGITFLLGIVAVYYSFMTYTPTGSPVSNATLVGQMQGLQGRYFTPTLFLLLFVTCHEKFKIKINGQKGVLLFVMSTAIITNVLLLFSTLFGIYYL</sequence>
<dbReference type="Proteomes" id="UP000076519">
    <property type="component" value="Unassembled WGS sequence"/>
</dbReference>
<accession>A0A166J930</accession>
<name>A0A166J930_LACLC</name>
<feature type="transmembrane region" description="Helical" evidence="1">
    <location>
        <begin position="240"/>
        <end position="255"/>
    </location>
</feature>
<evidence type="ECO:0000313" key="3">
    <source>
        <dbReference type="Proteomes" id="UP000076519"/>
    </source>
</evidence>
<keyword evidence="1" id="KW-1133">Transmembrane helix</keyword>